<dbReference type="RefSeq" id="WP_345391345.1">
    <property type="nucleotide sequence ID" value="NZ_BAABHG010000004.1"/>
</dbReference>
<dbReference type="Pfam" id="PF00270">
    <property type="entry name" value="DEAD"/>
    <property type="match status" value="1"/>
</dbReference>
<protein>
    <submittedName>
        <fullName evidence="11">CRISPR-associated helicase Cas3</fullName>
    </submittedName>
</protein>
<dbReference type="SUPFAM" id="SSF52540">
    <property type="entry name" value="P-loop containing nucleoside triphosphate hydrolases"/>
    <property type="match status" value="1"/>
</dbReference>
<dbReference type="InterPro" id="IPR054712">
    <property type="entry name" value="Cas3-like_dom"/>
</dbReference>
<dbReference type="InterPro" id="IPR014001">
    <property type="entry name" value="Helicase_ATP-bd"/>
</dbReference>
<feature type="domain" description="HD Cas3-type" evidence="10">
    <location>
        <begin position="21"/>
        <end position="227"/>
    </location>
</feature>
<organism evidence="11 12">
    <name type="scientific">Amycolatopsis samaneae</name>
    <dbReference type="NCBI Taxonomy" id="664691"/>
    <lineage>
        <taxon>Bacteria</taxon>
        <taxon>Bacillati</taxon>
        <taxon>Actinomycetota</taxon>
        <taxon>Actinomycetes</taxon>
        <taxon>Pseudonocardiales</taxon>
        <taxon>Pseudonocardiaceae</taxon>
        <taxon>Amycolatopsis</taxon>
    </lineage>
</organism>
<dbReference type="PROSITE" id="PS51643">
    <property type="entry name" value="HD_CAS3"/>
    <property type="match status" value="1"/>
</dbReference>
<evidence type="ECO:0000313" key="12">
    <source>
        <dbReference type="Proteomes" id="UP001597419"/>
    </source>
</evidence>
<dbReference type="PANTHER" id="PTHR47963">
    <property type="entry name" value="DEAD-BOX ATP-DEPENDENT RNA HELICASE 47, MITOCHONDRIAL"/>
    <property type="match status" value="1"/>
</dbReference>
<dbReference type="InterPro" id="IPR050547">
    <property type="entry name" value="DEAD_box_RNA_helicases"/>
</dbReference>
<dbReference type="InterPro" id="IPR006474">
    <property type="entry name" value="Helicase_Cas3_CRISPR-ass_core"/>
</dbReference>
<dbReference type="CDD" id="cd17930">
    <property type="entry name" value="DEXHc_cas3"/>
    <property type="match status" value="1"/>
</dbReference>
<dbReference type="Pfam" id="PF22590">
    <property type="entry name" value="Cas3-like_C_2"/>
    <property type="match status" value="1"/>
</dbReference>
<evidence type="ECO:0000256" key="6">
    <source>
        <dbReference type="ARBA" id="ARBA00022801"/>
    </source>
</evidence>
<keyword evidence="7" id="KW-0347">Helicase</keyword>
<accession>A0ABW5GMI6</accession>
<comment type="similarity">
    <text evidence="2">In the central section; belongs to the CRISPR-associated helicase Cas3 family.</text>
</comment>
<dbReference type="Gene3D" id="3.40.50.300">
    <property type="entry name" value="P-loop containing nucleotide triphosphate hydrolases"/>
    <property type="match status" value="2"/>
</dbReference>
<sequence length="792" mass="86547">MRGDGGAGVPVFGAPWGKSAGRVRCHPLVCHLLDTAAVAGILAPVLLGVNRWRALRESCAALRDPQLWLALLCGIHDIGKYAPTFQSLNFPLASARLGAWALDDLVLQRKPAGAPARVDTPHGLITAWQVEELLRAWHAPKETAIAVAAVLGGHHGHFPAGQQLRQTFHEANARGAAEWSARRVDLVGEVARLLGLPDPEKQRWADVRLTPDGLTALAALTSVSDWIASDEENFPSPEERFDLDDYAVLAGQRAEAAVARLRLTPWRPPANPTFAKLFPDDKPFPVQELTERLAGERPGPAMLLVEAPTGEGKSKAALQAASAMVRGLGMSGVYVAMPTQATSDQMRREMRKMLKRLGDPTPVHLAYAGAYGEAAARPGDVGCDGDIAQDLLALAWFTRKTNLLASLGCGTIDQALKAAIRSGHVFVRLAALAGKVVVFDEVHAYDVYMSTLLERLLTWLGALGTPVVLLSATLPAKRRHALLAAWQSGFRGCRPGEIEDTVAAHYPGVTVADGKDIVAHPAGVSPVNEGRVIALDRVPDEDVVDWLLARAKRDRCVAVIHNLVRRAVATHAALAERIALLPEHERPLLIAINGTLPLGRRRAVEEKLRECFGAERKARPRRAIVVGTQVLEQSLDLDFDGMVSDLAPIDALIQRAGRLHRHLRDPARGPEVLTITGVTDMPDGPRFPRYLGAVYAPIVLLRTWALLRDRARIESPVDVPGLVDRVYGERVECPTGWETRWHREVVRFAAAVDKDGKAATKRYLPRPDVLEDLDELTEYPQWTYTRNPRKRR</sequence>
<evidence type="ECO:0000256" key="3">
    <source>
        <dbReference type="ARBA" id="ARBA00022722"/>
    </source>
</evidence>
<dbReference type="CDD" id="cd09641">
    <property type="entry name" value="Cas3''_I"/>
    <property type="match status" value="1"/>
</dbReference>
<dbReference type="SMART" id="SM00487">
    <property type="entry name" value="DEXDc"/>
    <property type="match status" value="1"/>
</dbReference>
<dbReference type="InterPro" id="IPR011545">
    <property type="entry name" value="DEAD/DEAH_box_helicase_dom"/>
</dbReference>
<dbReference type="NCBIfam" id="TIGR01596">
    <property type="entry name" value="cas3_HD"/>
    <property type="match status" value="1"/>
</dbReference>
<evidence type="ECO:0000313" key="11">
    <source>
        <dbReference type="EMBL" id="MFD2462023.1"/>
    </source>
</evidence>
<evidence type="ECO:0000256" key="9">
    <source>
        <dbReference type="ARBA" id="ARBA00023118"/>
    </source>
</evidence>
<evidence type="ECO:0000256" key="1">
    <source>
        <dbReference type="ARBA" id="ARBA00006847"/>
    </source>
</evidence>
<dbReference type="InterPro" id="IPR027417">
    <property type="entry name" value="P-loop_NTPase"/>
</dbReference>
<dbReference type="Pfam" id="PF18019">
    <property type="entry name" value="Cas3_HD"/>
    <property type="match status" value="1"/>
</dbReference>
<keyword evidence="4" id="KW-0479">Metal-binding</keyword>
<evidence type="ECO:0000256" key="4">
    <source>
        <dbReference type="ARBA" id="ARBA00022723"/>
    </source>
</evidence>
<dbReference type="EMBL" id="JBHUKU010000014">
    <property type="protein sequence ID" value="MFD2462023.1"/>
    <property type="molecule type" value="Genomic_DNA"/>
</dbReference>
<keyword evidence="8" id="KW-0067">ATP-binding</keyword>
<evidence type="ECO:0000256" key="7">
    <source>
        <dbReference type="ARBA" id="ARBA00022806"/>
    </source>
</evidence>
<evidence type="ECO:0000256" key="2">
    <source>
        <dbReference type="ARBA" id="ARBA00009046"/>
    </source>
</evidence>
<comment type="similarity">
    <text evidence="1">In the N-terminal section; belongs to the CRISPR-associated nuclease Cas3-HD family.</text>
</comment>
<dbReference type="Proteomes" id="UP001597419">
    <property type="component" value="Unassembled WGS sequence"/>
</dbReference>
<dbReference type="Gene3D" id="1.10.3210.30">
    <property type="match status" value="1"/>
</dbReference>
<evidence type="ECO:0000259" key="10">
    <source>
        <dbReference type="PROSITE" id="PS51643"/>
    </source>
</evidence>
<keyword evidence="9" id="KW-0051">Antiviral defense</keyword>
<keyword evidence="12" id="KW-1185">Reference proteome</keyword>
<proteinExistence type="inferred from homology"/>
<evidence type="ECO:0000256" key="8">
    <source>
        <dbReference type="ARBA" id="ARBA00022840"/>
    </source>
</evidence>
<dbReference type="InterPro" id="IPR006483">
    <property type="entry name" value="CRISPR-assoc_Cas3_HD"/>
</dbReference>
<keyword evidence="6" id="KW-0378">Hydrolase</keyword>
<dbReference type="PANTHER" id="PTHR47963:SF9">
    <property type="entry name" value="CRISPR-ASSOCIATED ENDONUCLEASE_HELICASE CAS3"/>
    <property type="match status" value="1"/>
</dbReference>
<keyword evidence="3" id="KW-0540">Nuclease</keyword>
<dbReference type="NCBIfam" id="TIGR01587">
    <property type="entry name" value="cas3_core"/>
    <property type="match status" value="1"/>
</dbReference>
<dbReference type="InterPro" id="IPR038257">
    <property type="entry name" value="CRISPR-assoc_Cas3_HD_sf"/>
</dbReference>
<evidence type="ECO:0000256" key="5">
    <source>
        <dbReference type="ARBA" id="ARBA00022741"/>
    </source>
</evidence>
<keyword evidence="5" id="KW-0547">Nucleotide-binding</keyword>
<reference evidence="12" key="1">
    <citation type="journal article" date="2019" name="Int. J. Syst. Evol. Microbiol.">
        <title>The Global Catalogue of Microorganisms (GCM) 10K type strain sequencing project: providing services to taxonomists for standard genome sequencing and annotation.</title>
        <authorList>
            <consortium name="The Broad Institute Genomics Platform"/>
            <consortium name="The Broad Institute Genome Sequencing Center for Infectious Disease"/>
            <person name="Wu L."/>
            <person name="Ma J."/>
        </authorList>
    </citation>
    <scope>NUCLEOTIDE SEQUENCE [LARGE SCALE GENOMIC DNA]</scope>
    <source>
        <strain evidence="12">CGMCC 4.7643</strain>
    </source>
</reference>
<comment type="caution">
    <text evidence="11">The sequence shown here is derived from an EMBL/GenBank/DDBJ whole genome shotgun (WGS) entry which is preliminary data.</text>
</comment>
<name>A0ABW5GMI6_9PSEU</name>
<gene>
    <name evidence="11" type="primary">cas3</name>
    <name evidence="11" type="ORF">ACFSYJ_25680</name>
</gene>